<comment type="subcellular location">
    <subcellularLocation>
        <location evidence="1">Membrane</location>
        <topology evidence="1">Multi-pass membrane protein</topology>
    </subcellularLocation>
</comment>
<feature type="transmembrane region" description="Helical" evidence="5">
    <location>
        <begin position="403"/>
        <end position="419"/>
    </location>
</feature>
<feature type="transmembrane region" description="Helical" evidence="5">
    <location>
        <begin position="12"/>
        <end position="35"/>
    </location>
</feature>
<dbReference type="InterPro" id="IPR002293">
    <property type="entry name" value="AA/rel_permease1"/>
</dbReference>
<keyword evidence="3 5" id="KW-1133">Transmembrane helix</keyword>
<dbReference type="RefSeq" id="WP_289999119.1">
    <property type="nucleotide sequence ID" value="NZ_JAUEPH010000002.1"/>
</dbReference>
<feature type="transmembrane region" description="Helical" evidence="5">
    <location>
        <begin position="320"/>
        <end position="338"/>
    </location>
</feature>
<dbReference type="PANTHER" id="PTHR11785">
    <property type="entry name" value="AMINO ACID TRANSPORTER"/>
    <property type="match status" value="1"/>
</dbReference>
<evidence type="ECO:0000313" key="7">
    <source>
        <dbReference type="Proteomes" id="UP001171916"/>
    </source>
</evidence>
<keyword evidence="4 5" id="KW-0472">Membrane</keyword>
<evidence type="ECO:0000313" key="6">
    <source>
        <dbReference type="EMBL" id="MDN3203559.1"/>
    </source>
</evidence>
<name>A0ABT7YAM2_9BACT</name>
<sequence>MTDPRSKISWKTATSIVVANMIGTGVFTSLGFQFISTDDSAAILLAWLLGGLLAFIGALIYAELGTHFKKSGGDYVFLSETIHPSFGYLYSWVSLTVGFSAPIAIAAMAMNRYLSPITNDSILPGLVALLFIPLVHIFSIQRSARFHNLFTAFKICFILGLIFWGLGAKATPNNALSFSNNWYKGLWSPGYAVSMVYIFYAFTGWNSAAYIVSEIENPRKNLPKALLLASILVTIIYLGFQFVLLKLGTLGEMSGQIEVALIAFKNVTGETGILIIGSLIGLQLIATISGYLWVGPRITQAMGKDFRLWEFVGKSNQSGIPVRAVLLNTLISLLLFLTGSFDQVMVYAGFILQLMGCVTIYASLKLKMRTGFRAPFRPWLQIGYLIISLLILAYIFWERPKESLLGLGLLAVGSLLFVFDKKVTRKN</sequence>
<evidence type="ECO:0000256" key="2">
    <source>
        <dbReference type="ARBA" id="ARBA00022692"/>
    </source>
</evidence>
<proteinExistence type="predicted"/>
<dbReference type="EMBL" id="JAUEPH010000002">
    <property type="protein sequence ID" value="MDN3203559.1"/>
    <property type="molecule type" value="Genomic_DNA"/>
</dbReference>
<feature type="transmembrane region" description="Helical" evidence="5">
    <location>
        <begin position="152"/>
        <end position="171"/>
    </location>
</feature>
<keyword evidence="2 5" id="KW-0812">Transmembrane</keyword>
<protein>
    <submittedName>
        <fullName evidence="6">APC family permease</fullName>
    </submittedName>
</protein>
<comment type="caution">
    <text evidence="6">The sequence shown here is derived from an EMBL/GenBank/DDBJ whole genome shotgun (WGS) entry which is preliminary data.</text>
</comment>
<evidence type="ECO:0000256" key="3">
    <source>
        <dbReference type="ARBA" id="ARBA00022989"/>
    </source>
</evidence>
<organism evidence="6 7">
    <name type="scientific">Algoriphagus sediminis</name>
    <dbReference type="NCBI Taxonomy" id="3057113"/>
    <lineage>
        <taxon>Bacteria</taxon>
        <taxon>Pseudomonadati</taxon>
        <taxon>Bacteroidota</taxon>
        <taxon>Cytophagia</taxon>
        <taxon>Cytophagales</taxon>
        <taxon>Cyclobacteriaceae</taxon>
        <taxon>Algoriphagus</taxon>
    </lineage>
</organism>
<feature type="transmembrane region" description="Helical" evidence="5">
    <location>
        <begin position="376"/>
        <end position="397"/>
    </location>
</feature>
<dbReference type="Pfam" id="PF13520">
    <property type="entry name" value="AA_permease_2"/>
    <property type="match status" value="1"/>
</dbReference>
<feature type="transmembrane region" description="Helical" evidence="5">
    <location>
        <begin position="344"/>
        <end position="364"/>
    </location>
</feature>
<feature type="transmembrane region" description="Helical" evidence="5">
    <location>
        <begin position="191"/>
        <end position="213"/>
    </location>
</feature>
<feature type="transmembrane region" description="Helical" evidence="5">
    <location>
        <begin position="88"/>
        <end position="110"/>
    </location>
</feature>
<feature type="transmembrane region" description="Helical" evidence="5">
    <location>
        <begin position="225"/>
        <end position="244"/>
    </location>
</feature>
<evidence type="ECO:0000256" key="1">
    <source>
        <dbReference type="ARBA" id="ARBA00004141"/>
    </source>
</evidence>
<dbReference type="PANTHER" id="PTHR11785:SF512">
    <property type="entry name" value="SOBREMESA, ISOFORM B"/>
    <property type="match status" value="1"/>
</dbReference>
<accession>A0ABT7YAM2</accession>
<dbReference type="PIRSF" id="PIRSF006060">
    <property type="entry name" value="AA_transporter"/>
    <property type="match status" value="1"/>
</dbReference>
<evidence type="ECO:0000256" key="5">
    <source>
        <dbReference type="SAM" id="Phobius"/>
    </source>
</evidence>
<feature type="transmembrane region" description="Helical" evidence="5">
    <location>
        <begin position="273"/>
        <end position="294"/>
    </location>
</feature>
<dbReference type="Gene3D" id="1.20.1740.10">
    <property type="entry name" value="Amino acid/polyamine transporter I"/>
    <property type="match status" value="1"/>
</dbReference>
<feature type="transmembrane region" description="Helical" evidence="5">
    <location>
        <begin position="41"/>
        <end position="62"/>
    </location>
</feature>
<dbReference type="InterPro" id="IPR050598">
    <property type="entry name" value="AminoAcid_Transporter"/>
</dbReference>
<dbReference type="Proteomes" id="UP001171916">
    <property type="component" value="Unassembled WGS sequence"/>
</dbReference>
<reference evidence="6" key="1">
    <citation type="submission" date="2023-06" db="EMBL/GenBank/DDBJ databases">
        <title>Robiginitalea aurantiacus sp. nov. and Algoriphagus sediminis sp. nov., isolated from coastal sediment.</title>
        <authorList>
            <person name="Zhou Z.Y."/>
            <person name="An J."/>
            <person name="Jia Y.W."/>
            <person name="Du Z.J."/>
        </authorList>
    </citation>
    <scope>NUCLEOTIDE SEQUENCE</scope>
    <source>
        <strain evidence="6">C2-7</strain>
    </source>
</reference>
<gene>
    <name evidence="6" type="ORF">QVH07_05345</name>
</gene>
<keyword evidence="7" id="KW-1185">Reference proteome</keyword>
<evidence type="ECO:0000256" key="4">
    <source>
        <dbReference type="ARBA" id="ARBA00023136"/>
    </source>
</evidence>
<feature type="transmembrane region" description="Helical" evidence="5">
    <location>
        <begin position="122"/>
        <end position="140"/>
    </location>
</feature>